<gene>
    <name evidence="4" type="ORF">GCM10023184_41080</name>
</gene>
<dbReference type="EMBL" id="BAABGY010000016">
    <property type="protein sequence ID" value="GAA4342051.1"/>
    <property type="molecule type" value="Genomic_DNA"/>
</dbReference>
<sequence length="253" mass="27236">MQTTNNTVLITGGSSGIGLALAAALLEAGNGVLICGRDEGRLAEAKRQLPRVHTRVCDVSNKAGREALADWATGSYPAINMLVNNAGIQRELDFLAGAADFNDSESEIETNLTAGIHLSALFLPHFLRQERECAIVNVTSGLAFIPLKIVPVYCATKAALHSFSMSLRSQLAGTNTRVFEIAPPIVKTGLHREAKARRQAERGIAPEVVARETLKALAKDRYQCIVGQAKSLKGAARIAPLFFHRLLNKLATR</sequence>
<dbReference type="Proteomes" id="UP001501725">
    <property type="component" value="Unassembled WGS sequence"/>
</dbReference>
<protein>
    <submittedName>
        <fullName evidence="4">SDR family oxidoreductase</fullName>
    </submittedName>
</protein>
<dbReference type="SUPFAM" id="SSF51735">
    <property type="entry name" value="NAD(P)-binding Rossmann-fold domains"/>
    <property type="match status" value="1"/>
</dbReference>
<dbReference type="Pfam" id="PF00106">
    <property type="entry name" value="adh_short"/>
    <property type="match status" value="1"/>
</dbReference>
<organism evidence="4 5">
    <name type="scientific">Flaviaesturariibacter amylovorans</name>
    <dbReference type="NCBI Taxonomy" id="1084520"/>
    <lineage>
        <taxon>Bacteria</taxon>
        <taxon>Pseudomonadati</taxon>
        <taxon>Bacteroidota</taxon>
        <taxon>Chitinophagia</taxon>
        <taxon>Chitinophagales</taxon>
        <taxon>Chitinophagaceae</taxon>
        <taxon>Flaviaestuariibacter</taxon>
    </lineage>
</organism>
<dbReference type="PANTHER" id="PTHR44196:SF1">
    <property type="entry name" value="DEHYDROGENASE_REDUCTASE SDR FAMILY MEMBER 7B"/>
    <property type="match status" value="1"/>
</dbReference>
<dbReference type="InterPro" id="IPR002347">
    <property type="entry name" value="SDR_fam"/>
</dbReference>
<keyword evidence="2" id="KW-0560">Oxidoreductase</keyword>
<dbReference type="PROSITE" id="PS00061">
    <property type="entry name" value="ADH_SHORT"/>
    <property type="match status" value="1"/>
</dbReference>
<evidence type="ECO:0000256" key="1">
    <source>
        <dbReference type="ARBA" id="ARBA00006484"/>
    </source>
</evidence>
<dbReference type="PANTHER" id="PTHR44196">
    <property type="entry name" value="DEHYDROGENASE/REDUCTASE SDR FAMILY MEMBER 7B"/>
    <property type="match status" value="1"/>
</dbReference>
<dbReference type="InterPro" id="IPR020904">
    <property type="entry name" value="Sc_DH/Rdtase_CS"/>
</dbReference>
<comment type="similarity">
    <text evidence="1 3">Belongs to the short-chain dehydrogenases/reductases (SDR) family.</text>
</comment>
<dbReference type="InterPro" id="IPR036291">
    <property type="entry name" value="NAD(P)-bd_dom_sf"/>
</dbReference>
<dbReference type="PRINTS" id="PR00081">
    <property type="entry name" value="GDHRDH"/>
</dbReference>
<reference evidence="5" key="1">
    <citation type="journal article" date="2019" name="Int. J. Syst. Evol. Microbiol.">
        <title>The Global Catalogue of Microorganisms (GCM) 10K type strain sequencing project: providing services to taxonomists for standard genome sequencing and annotation.</title>
        <authorList>
            <consortium name="The Broad Institute Genomics Platform"/>
            <consortium name="The Broad Institute Genome Sequencing Center for Infectious Disease"/>
            <person name="Wu L."/>
            <person name="Ma J."/>
        </authorList>
    </citation>
    <scope>NUCLEOTIDE SEQUENCE [LARGE SCALE GENOMIC DNA]</scope>
    <source>
        <strain evidence="5">JCM 17919</strain>
    </source>
</reference>
<dbReference type="PRINTS" id="PR00080">
    <property type="entry name" value="SDRFAMILY"/>
</dbReference>
<evidence type="ECO:0000256" key="2">
    <source>
        <dbReference type="ARBA" id="ARBA00023002"/>
    </source>
</evidence>
<proteinExistence type="inferred from homology"/>
<dbReference type="Gene3D" id="3.40.50.720">
    <property type="entry name" value="NAD(P)-binding Rossmann-like Domain"/>
    <property type="match status" value="1"/>
</dbReference>
<evidence type="ECO:0000313" key="4">
    <source>
        <dbReference type="EMBL" id="GAA4342051.1"/>
    </source>
</evidence>
<evidence type="ECO:0000256" key="3">
    <source>
        <dbReference type="RuleBase" id="RU000363"/>
    </source>
</evidence>
<comment type="caution">
    <text evidence="4">The sequence shown here is derived from an EMBL/GenBank/DDBJ whole genome shotgun (WGS) entry which is preliminary data.</text>
</comment>
<dbReference type="RefSeq" id="WP_345257808.1">
    <property type="nucleotide sequence ID" value="NZ_BAABGY010000016.1"/>
</dbReference>
<keyword evidence="5" id="KW-1185">Reference proteome</keyword>
<name>A0ABP8HNZ7_9BACT</name>
<evidence type="ECO:0000313" key="5">
    <source>
        <dbReference type="Proteomes" id="UP001501725"/>
    </source>
</evidence>
<accession>A0ABP8HNZ7</accession>